<protein>
    <submittedName>
        <fullName evidence="1">YpiF family protein</fullName>
    </submittedName>
</protein>
<sequence>MKWQASEMDTYLQAKEYVDTALIPLIPLAWQKDVKSTVAMGEFISIIVLEVEKQFHGRVVQFPPFTYLRTEDSTSRMNRIRSWEDELRDGGISHIVYLTSDGEWKSVEDQVNGMLLWLPTIPLEHMEASYKRDVIADQLKQLIPIMTNKWQSR</sequence>
<dbReference type="Pfam" id="PF10673">
    <property type="entry name" value="DUF2487"/>
    <property type="match status" value="1"/>
</dbReference>
<comment type="caution">
    <text evidence="1">The sequence shown here is derived from an EMBL/GenBank/DDBJ whole genome shotgun (WGS) entry which is preliminary data.</text>
</comment>
<reference evidence="1 2" key="1">
    <citation type="submission" date="2024-09" db="EMBL/GenBank/DDBJ databases">
        <authorList>
            <person name="Sun Q."/>
            <person name="Mori K."/>
        </authorList>
    </citation>
    <scope>NUCLEOTIDE SEQUENCE [LARGE SCALE GENOMIC DNA]</scope>
    <source>
        <strain evidence="1 2">NCAIM B.02610</strain>
    </source>
</reference>
<evidence type="ECO:0000313" key="1">
    <source>
        <dbReference type="EMBL" id="MFC0470273.1"/>
    </source>
</evidence>
<gene>
    <name evidence="1" type="ORF">ACFFHM_06955</name>
</gene>
<accession>A0ABV6KAD3</accession>
<dbReference type="EMBL" id="JBHLUX010000017">
    <property type="protein sequence ID" value="MFC0470273.1"/>
    <property type="molecule type" value="Genomic_DNA"/>
</dbReference>
<proteinExistence type="predicted"/>
<evidence type="ECO:0000313" key="2">
    <source>
        <dbReference type="Proteomes" id="UP001589838"/>
    </source>
</evidence>
<keyword evidence="2" id="KW-1185">Reference proteome</keyword>
<dbReference type="Proteomes" id="UP001589838">
    <property type="component" value="Unassembled WGS sequence"/>
</dbReference>
<organism evidence="1 2">
    <name type="scientific">Halalkalibacter kiskunsagensis</name>
    <dbReference type="NCBI Taxonomy" id="1548599"/>
    <lineage>
        <taxon>Bacteria</taxon>
        <taxon>Bacillati</taxon>
        <taxon>Bacillota</taxon>
        <taxon>Bacilli</taxon>
        <taxon>Bacillales</taxon>
        <taxon>Bacillaceae</taxon>
        <taxon>Halalkalibacter</taxon>
    </lineage>
</organism>
<dbReference type="InterPro" id="IPR019615">
    <property type="entry name" value="DUF2487"/>
</dbReference>
<dbReference type="RefSeq" id="WP_335958998.1">
    <property type="nucleotide sequence ID" value="NZ_JAXBLX010000003.1"/>
</dbReference>
<name>A0ABV6KAD3_9BACI</name>